<dbReference type="EMBL" id="AZAC01000003">
    <property type="protein sequence ID" value="KIX15293.1"/>
    <property type="molecule type" value="Genomic_DNA"/>
</dbReference>
<dbReference type="Proteomes" id="UP000032233">
    <property type="component" value="Unassembled WGS sequence"/>
</dbReference>
<dbReference type="GO" id="GO:0051536">
    <property type="term" value="F:iron-sulfur cluster binding"/>
    <property type="evidence" value="ECO:0007669"/>
    <property type="project" value="UniProtKB-KW"/>
</dbReference>
<dbReference type="Pfam" id="PF00384">
    <property type="entry name" value="Molybdopterin"/>
    <property type="match status" value="1"/>
</dbReference>
<comment type="similarity">
    <text evidence="1">Belongs to the prokaryotic molybdopterin-containing oxidoreductase family.</text>
</comment>
<name>A0A0D2HY95_9BACT</name>
<accession>A0A0D2HY95</accession>
<keyword evidence="4" id="KW-0411">Iron-sulfur</keyword>
<dbReference type="AlphaFoldDB" id="A0A0D2HY95"/>
<dbReference type="STRING" id="1429043.X474_03790"/>
<dbReference type="Gene3D" id="3.40.50.740">
    <property type="match status" value="1"/>
</dbReference>
<evidence type="ECO:0000313" key="7">
    <source>
        <dbReference type="Proteomes" id="UP000032233"/>
    </source>
</evidence>
<evidence type="ECO:0000259" key="5">
    <source>
        <dbReference type="PROSITE" id="PS51669"/>
    </source>
</evidence>
<evidence type="ECO:0000313" key="6">
    <source>
        <dbReference type="EMBL" id="KIX15293.1"/>
    </source>
</evidence>
<feature type="domain" description="4Fe-4S Mo/W bis-MGD-type" evidence="5">
    <location>
        <begin position="2"/>
        <end position="60"/>
    </location>
</feature>
<evidence type="ECO:0000256" key="2">
    <source>
        <dbReference type="ARBA" id="ARBA00022723"/>
    </source>
</evidence>
<dbReference type="FunCoup" id="A0A0D2HY95">
    <property type="interactions" value="311"/>
</dbReference>
<dbReference type="Pfam" id="PF01568">
    <property type="entry name" value="Molydop_binding"/>
    <property type="match status" value="1"/>
</dbReference>
<dbReference type="GO" id="GO:0016491">
    <property type="term" value="F:oxidoreductase activity"/>
    <property type="evidence" value="ECO:0007669"/>
    <property type="project" value="InterPro"/>
</dbReference>
<proteinExistence type="inferred from homology"/>
<dbReference type="PROSITE" id="PS51669">
    <property type="entry name" value="4FE4S_MOW_BIS_MGD"/>
    <property type="match status" value="1"/>
</dbReference>
<keyword evidence="3" id="KW-0408">Iron</keyword>
<sequence>METQKQGICGLCYHSPGCGVNVHFDEHGKIKKLTPDPDAVMGSVLCPMADSARQIIYSESRIKQPLKRKGPKGKLDFEPISWDQAYEIIAEKMGEIKAAHGPEALGFYAGTGTYERAFKDAFQLGGSEIYLASSILFPYGSPNTFGVGAPCYTSLGVLAPKLTAGCLHTDMFSDVDNSDLIIVWGTDPSTSTPPEMFVRLKRAAEEGARIIVIDPRQTASAKLSESLWVPIRPGSDGALALGLCHILIRDELVDQAFIEDWTLGYDEFREYVRDFSPEVVSEISKIPVKTIEFLAEEIAEAEGASYVMYTGLEYTKSGVQSIRAVMVLWALAGQLDVEGGRCFVPPKNQIHLNKDHQIKTPSYESSIGGDHFPVYAHFCGGEPHANRLPKAILESDPYKIRGLFILGASILTSWPNPVLWQEAFNALDFMVCADLQLTRDAAWADIVLPAATSFEQSSYCFYGNAVRLREKMIDPVGESKSCFSILIGLAHKLGYKDKFPENEMELLDWSLSGTGITRNDLEQAPRHTVRLDPEPMTYRKWETGHLRKDGRPGFETPSGKFEINSTQLKEMGYEGLPKYEESYETPISQAKLTNRYPLILGTGPLKPDMKSCLRAVPDFMEKYPHPTVQMNPKDAEARKIISGDPVVVKTARGNVEMRALVTEDIMRGYVYAPVGGGGPQGTETWRKANVNVLTDLEQFDPISGFPVYKTLLCQVKKKRRRRTIVVQDPTLGCVG</sequence>
<dbReference type="SUPFAM" id="SSF53706">
    <property type="entry name" value="Formate dehydrogenase/DMSO reductase, domains 1-3"/>
    <property type="match status" value="1"/>
</dbReference>
<evidence type="ECO:0000256" key="4">
    <source>
        <dbReference type="ARBA" id="ARBA00023014"/>
    </source>
</evidence>
<evidence type="ECO:0000256" key="1">
    <source>
        <dbReference type="ARBA" id="ARBA00010312"/>
    </source>
</evidence>
<dbReference type="SMART" id="SM00926">
    <property type="entry name" value="Molybdop_Fe4S4"/>
    <property type="match status" value="1"/>
</dbReference>
<dbReference type="InterPro" id="IPR006657">
    <property type="entry name" value="MoPterin_dinucl-bd_dom"/>
</dbReference>
<dbReference type="InterPro" id="IPR050612">
    <property type="entry name" value="Prok_Mopterin_Oxidored"/>
</dbReference>
<organism evidence="6 7">
    <name type="scientific">Dethiosulfatarculus sandiegensis</name>
    <dbReference type="NCBI Taxonomy" id="1429043"/>
    <lineage>
        <taxon>Bacteria</taxon>
        <taxon>Pseudomonadati</taxon>
        <taxon>Thermodesulfobacteriota</taxon>
        <taxon>Desulfarculia</taxon>
        <taxon>Desulfarculales</taxon>
        <taxon>Desulfarculaceae</taxon>
        <taxon>Dethiosulfatarculus</taxon>
    </lineage>
</organism>
<dbReference type="InterPro" id="IPR009010">
    <property type="entry name" value="Asp_de-COase-like_dom_sf"/>
</dbReference>
<dbReference type="GO" id="GO:0046872">
    <property type="term" value="F:metal ion binding"/>
    <property type="evidence" value="ECO:0007669"/>
    <property type="project" value="UniProtKB-KW"/>
</dbReference>
<keyword evidence="2" id="KW-0479">Metal-binding</keyword>
<gene>
    <name evidence="6" type="ORF">X474_03790</name>
</gene>
<dbReference type="RefSeq" id="WP_044346768.1">
    <property type="nucleotide sequence ID" value="NZ_AZAC01000003.1"/>
</dbReference>
<keyword evidence="7" id="KW-1185">Reference proteome</keyword>
<evidence type="ECO:0000256" key="3">
    <source>
        <dbReference type="ARBA" id="ARBA00023004"/>
    </source>
</evidence>
<protein>
    <submittedName>
        <fullName evidence="6">Molybdopterin oxidoreductase</fullName>
    </submittedName>
</protein>
<dbReference type="PANTHER" id="PTHR43742:SF2">
    <property type="entry name" value="ASSIMILATORY NITRATE REDUCTASE CATALYTIC SUBUNIT"/>
    <property type="match status" value="1"/>
</dbReference>
<dbReference type="GO" id="GO:0043546">
    <property type="term" value="F:molybdopterin cofactor binding"/>
    <property type="evidence" value="ECO:0007669"/>
    <property type="project" value="InterPro"/>
</dbReference>
<dbReference type="SUPFAM" id="SSF50692">
    <property type="entry name" value="ADC-like"/>
    <property type="match status" value="1"/>
</dbReference>
<dbReference type="InterPro" id="IPR006656">
    <property type="entry name" value="Mopterin_OxRdtase"/>
</dbReference>
<dbReference type="Gene3D" id="3.40.228.10">
    <property type="entry name" value="Dimethylsulfoxide Reductase, domain 2"/>
    <property type="match status" value="1"/>
</dbReference>
<dbReference type="Gene3D" id="2.20.25.90">
    <property type="entry name" value="ADC-like domains"/>
    <property type="match status" value="1"/>
</dbReference>
<reference evidence="6 7" key="1">
    <citation type="submission" date="2013-11" db="EMBL/GenBank/DDBJ databases">
        <title>Metagenomic analysis of a methanogenic consortium involved in long chain n-alkane degradation.</title>
        <authorList>
            <person name="Davidova I.A."/>
            <person name="Callaghan A.V."/>
            <person name="Wawrik B."/>
            <person name="Pruitt S."/>
            <person name="Marks C."/>
            <person name="Duncan K.E."/>
            <person name="Suflita J.M."/>
        </authorList>
    </citation>
    <scope>NUCLEOTIDE SEQUENCE [LARGE SCALE GENOMIC DNA]</scope>
    <source>
        <strain evidence="6 7">SPR</strain>
    </source>
</reference>
<dbReference type="Gene3D" id="2.40.40.20">
    <property type="match status" value="1"/>
</dbReference>
<comment type="caution">
    <text evidence="6">The sequence shown here is derived from an EMBL/GenBank/DDBJ whole genome shotgun (WGS) entry which is preliminary data.</text>
</comment>
<dbReference type="PANTHER" id="PTHR43742">
    <property type="entry name" value="TRIMETHYLAMINE-N-OXIDE REDUCTASE"/>
    <property type="match status" value="1"/>
</dbReference>
<dbReference type="InParanoid" id="A0A0D2HY95"/>
<dbReference type="InterPro" id="IPR006963">
    <property type="entry name" value="Mopterin_OxRdtase_4Fe-4S_dom"/>
</dbReference>
<dbReference type="OrthoDB" id="9810782at2"/>